<evidence type="ECO:0000313" key="1">
    <source>
        <dbReference type="EMBL" id="KHN80907.1"/>
    </source>
</evidence>
<evidence type="ECO:0000313" key="2">
    <source>
        <dbReference type="Proteomes" id="UP000031036"/>
    </source>
</evidence>
<dbReference type="OrthoDB" id="5873310at2759"/>
<sequence length="75" mass="8867">MGANPYSRSASELIAENNEQRTEFVRTTWSEASYTKLRTFNLLHILRKKKPWEGRNEKLKQLKGTNCKKRFSFSD</sequence>
<name>A0A0B2VHF2_TOXCA</name>
<gene>
    <name evidence="1" type="ORF">Tcan_02782</name>
</gene>
<protein>
    <submittedName>
        <fullName evidence="1">Uncharacterized protein</fullName>
    </submittedName>
</protein>
<dbReference type="EMBL" id="JPKZ01001645">
    <property type="protein sequence ID" value="KHN80907.1"/>
    <property type="molecule type" value="Genomic_DNA"/>
</dbReference>
<organism evidence="1 2">
    <name type="scientific">Toxocara canis</name>
    <name type="common">Canine roundworm</name>
    <dbReference type="NCBI Taxonomy" id="6265"/>
    <lineage>
        <taxon>Eukaryota</taxon>
        <taxon>Metazoa</taxon>
        <taxon>Ecdysozoa</taxon>
        <taxon>Nematoda</taxon>
        <taxon>Chromadorea</taxon>
        <taxon>Rhabditida</taxon>
        <taxon>Spirurina</taxon>
        <taxon>Ascaridomorpha</taxon>
        <taxon>Ascaridoidea</taxon>
        <taxon>Toxocaridae</taxon>
        <taxon>Toxocara</taxon>
    </lineage>
</organism>
<dbReference type="AlphaFoldDB" id="A0A0B2VHF2"/>
<keyword evidence="2" id="KW-1185">Reference proteome</keyword>
<reference evidence="1 2" key="1">
    <citation type="submission" date="2014-11" db="EMBL/GenBank/DDBJ databases">
        <title>Genetic blueprint of the zoonotic pathogen Toxocara canis.</title>
        <authorList>
            <person name="Zhu X.-Q."/>
            <person name="Korhonen P.K."/>
            <person name="Cai H."/>
            <person name="Young N.D."/>
            <person name="Nejsum P."/>
            <person name="von Samson-Himmelstjerna G."/>
            <person name="Boag P.R."/>
            <person name="Tan P."/>
            <person name="Li Q."/>
            <person name="Min J."/>
            <person name="Yang Y."/>
            <person name="Wang X."/>
            <person name="Fang X."/>
            <person name="Hall R.S."/>
            <person name="Hofmann A."/>
            <person name="Sternberg P.W."/>
            <person name="Jex A.R."/>
            <person name="Gasser R.B."/>
        </authorList>
    </citation>
    <scope>NUCLEOTIDE SEQUENCE [LARGE SCALE GENOMIC DNA]</scope>
    <source>
        <strain evidence="1">PN_DK_2014</strain>
    </source>
</reference>
<accession>A0A0B2VHF2</accession>
<dbReference type="Proteomes" id="UP000031036">
    <property type="component" value="Unassembled WGS sequence"/>
</dbReference>
<comment type="caution">
    <text evidence="1">The sequence shown here is derived from an EMBL/GenBank/DDBJ whole genome shotgun (WGS) entry which is preliminary data.</text>
</comment>
<proteinExistence type="predicted"/>